<dbReference type="PROSITE" id="PS50234">
    <property type="entry name" value="VWFA"/>
    <property type="match status" value="1"/>
</dbReference>
<feature type="domain" description="VWFA" evidence="1">
    <location>
        <begin position="16"/>
        <end position="177"/>
    </location>
</feature>
<dbReference type="InterPro" id="IPR050525">
    <property type="entry name" value="ECM_Assembly_Org"/>
</dbReference>
<dbReference type="CDD" id="cd01450">
    <property type="entry name" value="vWFA_subfamily_ECM"/>
    <property type="match status" value="1"/>
</dbReference>
<dbReference type="SUPFAM" id="SSF53300">
    <property type="entry name" value="vWA-like"/>
    <property type="match status" value="1"/>
</dbReference>
<dbReference type="AlphaFoldDB" id="A0A9W9YHK2"/>
<dbReference type="EMBL" id="MU827380">
    <property type="protein sequence ID" value="KAJ7350184.1"/>
    <property type="molecule type" value="Genomic_DNA"/>
</dbReference>
<name>A0A9W9YHK2_9CNID</name>
<dbReference type="Pfam" id="PF00092">
    <property type="entry name" value="VWA"/>
    <property type="match status" value="1"/>
</dbReference>
<organism evidence="2 3">
    <name type="scientific">Desmophyllum pertusum</name>
    <dbReference type="NCBI Taxonomy" id="174260"/>
    <lineage>
        <taxon>Eukaryota</taxon>
        <taxon>Metazoa</taxon>
        <taxon>Cnidaria</taxon>
        <taxon>Anthozoa</taxon>
        <taxon>Hexacorallia</taxon>
        <taxon>Scleractinia</taxon>
        <taxon>Caryophylliina</taxon>
        <taxon>Caryophylliidae</taxon>
        <taxon>Desmophyllum</taxon>
    </lineage>
</organism>
<sequence>MFPVTPDISQNSDGADIAFMMDSSGSIGRSNYLKLKAFVKAVMMELVKNSTKLNAAVVLYSTRASVQLDFSHKFNLQSFISTIDNLPYKRGFTRIDLALKITSEYIFTNHSAYHRHNVPHIAILITDGETTRGKADFVPLSNASEPLKQKGVRIFAVGVGKSIDKQELLDITERKQT</sequence>
<dbReference type="InterPro" id="IPR036465">
    <property type="entry name" value="vWFA_dom_sf"/>
</dbReference>
<dbReference type="SMART" id="SM00327">
    <property type="entry name" value="VWA"/>
    <property type="match status" value="1"/>
</dbReference>
<accession>A0A9W9YHK2</accession>
<evidence type="ECO:0000313" key="2">
    <source>
        <dbReference type="EMBL" id="KAJ7350184.1"/>
    </source>
</evidence>
<gene>
    <name evidence="2" type="ORF">OS493_037878</name>
</gene>
<dbReference type="PANTHER" id="PTHR24020:SF20">
    <property type="entry name" value="PH DOMAIN-CONTAINING PROTEIN"/>
    <property type="match status" value="1"/>
</dbReference>
<dbReference type="PANTHER" id="PTHR24020">
    <property type="entry name" value="COLLAGEN ALPHA"/>
    <property type="match status" value="1"/>
</dbReference>
<dbReference type="PRINTS" id="PR00453">
    <property type="entry name" value="VWFADOMAIN"/>
</dbReference>
<dbReference type="InterPro" id="IPR002035">
    <property type="entry name" value="VWF_A"/>
</dbReference>
<dbReference type="Proteomes" id="UP001163046">
    <property type="component" value="Unassembled WGS sequence"/>
</dbReference>
<comment type="caution">
    <text evidence="2">The sequence shown here is derived from an EMBL/GenBank/DDBJ whole genome shotgun (WGS) entry which is preliminary data.</text>
</comment>
<reference evidence="2" key="1">
    <citation type="submission" date="2023-01" db="EMBL/GenBank/DDBJ databases">
        <title>Genome assembly of the deep-sea coral Lophelia pertusa.</title>
        <authorList>
            <person name="Herrera S."/>
            <person name="Cordes E."/>
        </authorList>
    </citation>
    <scope>NUCLEOTIDE SEQUENCE</scope>
    <source>
        <strain evidence="2">USNM1676648</strain>
        <tissue evidence="2">Polyp</tissue>
    </source>
</reference>
<evidence type="ECO:0000259" key="1">
    <source>
        <dbReference type="PROSITE" id="PS50234"/>
    </source>
</evidence>
<evidence type="ECO:0000313" key="3">
    <source>
        <dbReference type="Proteomes" id="UP001163046"/>
    </source>
</evidence>
<proteinExistence type="predicted"/>
<keyword evidence="3" id="KW-1185">Reference proteome</keyword>
<dbReference type="OrthoDB" id="5983596at2759"/>
<dbReference type="Gene3D" id="3.40.50.410">
    <property type="entry name" value="von Willebrand factor, type A domain"/>
    <property type="match status" value="1"/>
</dbReference>
<protein>
    <recommendedName>
        <fullName evidence="1">VWFA domain-containing protein</fullName>
    </recommendedName>
</protein>